<dbReference type="GO" id="GO:0003676">
    <property type="term" value="F:nucleic acid binding"/>
    <property type="evidence" value="ECO:0007669"/>
    <property type="project" value="InterPro"/>
</dbReference>
<dbReference type="Pfam" id="PF13650">
    <property type="entry name" value="Asp_protease_2"/>
    <property type="match status" value="1"/>
</dbReference>
<dbReference type="PANTHER" id="PTHR46888">
    <property type="entry name" value="ZINC KNUCKLE DOMAINCONTAINING PROTEIN-RELATED"/>
    <property type="match status" value="1"/>
</dbReference>
<keyword evidence="1" id="KW-0863">Zinc-finger</keyword>
<evidence type="ECO:0000313" key="5">
    <source>
        <dbReference type="Ensembl" id="ENSLACP00000003174.1"/>
    </source>
</evidence>
<reference evidence="5" key="3">
    <citation type="submission" date="2025-09" db="UniProtKB">
        <authorList>
            <consortium name="Ensembl"/>
        </authorList>
    </citation>
    <scope>IDENTIFICATION</scope>
</reference>
<dbReference type="PANTHER" id="PTHR46888:SF15">
    <property type="entry name" value="ZINC FINGER AND SCAN DOMAIN-CONTAINING PROTEIN 12-LIKE"/>
    <property type="match status" value="1"/>
</dbReference>
<evidence type="ECO:0000256" key="2">
    <source>
        <dbReference type="SAM" id="MobiDB-lite"/>
    </source>
</evidence>
<sequence length="322" mass="36558">ASHLLQKMSETDNVETFILTFERIAEHEAWPREQWAGIIAPFLLVDAQKAYFDLETTDATNYKKLKAEILARAGVSTAVQAQRFHKWRYQEGKPPRSQMFDLLHLVRKWLHLEANTSTRIIELLVIDHYMRNLLSGKNAEDLVALLERQLTAECLYHFHPEDPSKTTRHPLNPQTWQDSGKTVSGDRGAEERQRAIVCWCFRCNEEGHIAVQCPNDVEPMQCGIVNMVEGAHQFTRKARVEGKEVSALIDSGSAVILVSEKLVHSSKLDHIYKTSITCVHGYVNYYQTATVQVQISKHSVDLPVGVVPRLPHAVIAGRDFPN</sequence>
<name>H3A0K3_LATCH</name>
<feature type="domain" description="SCAN box" evidence="4">
    <location>
        <begin position="82"/>
        <end position="133"/>
    </location>
</feature>
<dbReference type="Ensembl" id="ENSLACT00000003204.1">
    <property type="protein sequence ID" value="ENSLACP00000003174.1"/>
    <property type="gene ID" value="ENSLACG00000002836.1"/>
</dbReference>
<reference evidence="6" key="1">
    <citation type="submission" date="2011-08" db="EMBL/GenBank/DDBJ databases">
        <title>The draft genome of Latimeria chalumnae.</title>
        <authorList>
            <person name="Di Palma F."/>
            <person name="Alfoldi J."/>
            <person name="Johnson J."/>
            <person name="Berlin A."/>
            <person name="Gnerre S."/>
            <person name="Jaffe D."/>
            <person name="MacCallum I."/>
            <person name="Young S."/>
            <person name="Walker B.J."/>
            <person name="Lander E."/>
            <person name="Lindblad-Toh K."/>
        </authorList>
    </citation>
    <scope>NUCLEOTIDE SEQUENCE [LARGE SCALE GENOMIC DNA]</scope>
    <source>
        <strain evidence="6">Wild caught</strain>
    </source>
</reference>
<dbReference type="SMART" id="SM00343">
    <property type="entry name" value="ZnF_C2HC"/>
    <property type="match status" value="1"/>
</dbReference>
<feature type="domain" description="CCHC-type" evidence="3">
    <location>
        <begin position="200"/>
        <end position="215"/>
    </location>
</feature>
<dbReference type="Pfam" id="PF02023">
    <property type="entry name" value="SCAN"/>
    <property type="match status" value="1"/>
</dbReference>
<dbReference type="GeneTree" id="ENSGT00940000159113"/>
<dbReference type="SUPFAM" id="SSF47353">
    <property type="entry name" value="Retrovirus capsid dimerization domain-like"/>
    <property type="match status" value="1"/>
</dbReference>
<keyword evidence="6" id="KW-1185">Reference proteome</keyword>
<accession>H3A0K3</accession>
<dbReference type="PROSITE" id="PS50804">
    <property type="entry name" value="SCAN_BOX"/>
    <property type="match status" value="1"/>
</dbReference>
<dbReference type="InParanoid" id="H3A0K3"/>
<dbReference type="InterPro" id="IPR036875">
    <property type="entry name" value="Znf_CCHC_sf"/>
</dbReference>
<dbReference type="InterPro" id="IPR021109">
    <property type="entry name" value="Peptidase_aspartic_dom_sf"/>
</dbReference>
<dbReference type="CDD" id="cd00303">
    <property type="entry name" value="retropepsin_like"/>
    <property type="match status" value="1"/>
</dbReference>
<dbReference type="SUPFAM" id="SSF57756">
    <property type="entry name" value="Retrovirus zinc finger-like domains"/>
    <property type="match status" value="1"/>
</dbReference>
<evidence type="ECO:0000259" key="3">
    <source>
        <dbReference type="PROSITE" id="PS50158"/>
    </source>
</evidence>
<evidence type="ECO:0000256" key="1">
    <source>
        <dbReference type="PROSITE-ProRule" id="PRU00047"/>
    </source>
</evidence>
<dbReference type="EMBL" id="AFYH01183464">
    <property type="status" value="NOT_ANNOTATED_CDS"/>
    <property type="molecule type" value="Genomic_DNA"/>
</dbReference>
<protein>
    <recommendedName>
        <fullName evidence="7">CCHC-type domain-containing protein</fullName>
    </recommendedName>
</protein>
<evidence type="ECO:0008006" key="7">
    <source>
        <dbReference type="Google" id="ProtNLM"/>
    </source>
</evidence>
<dbReference type="OMA" id="EHEAWPR"/>
<keyword evidence="1" id="KW-0479">Metal-binding</keyword>
<dbReference type="InterPro" id="IPR003309">
    <property type="entry name" value="SCAN_dom"/>
</dbReference>
<evidence type="ECO:0000259" key="4">
    <source>
        <dbReference type="PROSITE" id="PS50804"/>
    </source>
</evidence>
<dbReference type="GO" id="GO:0008270">
    <property type="term" value="F:zinc ion binding"/>
    <property type="evidence" value="ECO:0007669"/>
    <property type="project" value="UniProtKB-KW"/>
</dbReference>
<organism evidence="5 6">
    <name type="scientific">Latimeria chalumnae</name>
    <name type="common">Coelacanth</name>
    <dbReference type="NCBI Taxonomy" id="7897"/>
    <lineage>
        <taxon>Eukaryota</taxon>
        <taxon>Metazoa</taxon>
        <taxon>Chordata</taxon>
        <taxon>Craniata</taxon>
        <taxon>Vertebrata</taxon>
        <taxon>Euteleostomi</taxon>
        <taxon>Coelacanthiformes</taxon>
        <taxon>Coelacanthidae</taxon>
        <taxon>Latimeria</taxon>
    </lineage>
</organism>
<keyword evidence="1" id="KW-0862">Zinc</keyword>
<evidence type="ECO:0000313" key="6">
    <source>
        <dbReference type="Proteomes" id="UP000008672"/>
    </source>
</evidence>
<dbReference type="InterPro" id="IPR001878">
    <property type="entry name" value="Znf_CCHC"/>
</dbReference>
<dbReference type="SUPFAM" id="SSF50630">
    <property type="entry name" value="Acid proteases"/>
    <property type="match status" value="1"/>
</dbReference>
<dbReference type="Gene3D" id="4.10.60.10">
    <property type="entry name" value="Zinc finger, CCHC-type"/>
    <property type="match status" value="1"/>
</dbReference>
<dbReference type="PROSITE" id="PS50158">
    <property type="entry name" value="ZF_CCHC"/>
    <property type="match status" value="1"/>
</dbReference>
<dbReference type="Gene3D" id="2.40.70.10">
    <property type="entry name" value="Acid Proteases"/>
    <property type="match status" value="1"/>
</dbReference>
<dbReference type="Proteomes" id="UP000008672">
    <property type="component" value="Unassembled WGS sequence"/>
</dbReference>
<reference evidence="5" key="2">
    <citation type="submission" date="2025-08" db="UniProtKB">
        <authorList>
            <consortium name="Ensembl"/>
        </authorList>
    </citation>
    <scope>IDENTIFICATION</scope>
</reference>
<feature type="region of interest" description="Disordered" evidence="2">
    <location>
        <begin position="162"/>
        <end position="188"/>
    </location>
</feature>
<dbReference type="HOGENOM" id="CLU_066570_0_0_1"/>
<dbReference type="InterPro" id="IPR038269">
    <property type="entry name" value="SCAN_sf"/>
</dbReference>
<dbReference type="AlphaFoldDB" id="H3A0K3"/>
<feature type="compositionally biased region" description="Polar residues" evidence="2">
    <location>
        <begin position="172"/>
        <end position="182"/>
    </location>
</feature>
<dbReference type="Pfam" id="PF00098">
    <property type="entry name" value="zf-CCHC"/>
    <property type="match status" value="1"/>
</dbReference>
<proteinExistence type="predicted"/>
<dbReference type="Gene3D" id="1.10.4020.10">
    <property type="entry name" value="DNA breaking-rejoining enzymes"/>
    <property type="match status" value="1"/>
</dbReference>